<feature type="transmembrane region" description="Helical" evidence="1">
    <location>
        <begin position="6"/>
        <end position="26"/>
    </location>
</feature>
<evidence type="ECO:0000313" key="2">
    <source>
        <dbReference type="EMBL" id="PIE36250.1"/>
    </source>
</evidence>
<sequence>MKNFSFLFAAFSATWFVFFWYLFSIWRKQRRIERGIQHIMKQFQKKP</sequence>
<name>A0A2G6KLI5_9BACT</name>
<dbReference type="EMBL" id="PDSK01000021">
    <property type="protein sequence ID" value="PIE36250.1"/>
    <property type="molecule type" value="Genomic_DNA"/>
</dbReference>
<keyword evidence="1" id="KW-0472">Membrane</keyword>
<gene>
    <name evidence="2" type="ORF">CSA56_00760</name>
</gene>
<proteinExistence type="predicted"/>
<dbReference type="InterPro" id="IPR030888">
    <property type="entry name" value="Put_ccm"/>
</dbReference>
<keyword evidence="1" id="KW-0812">Transmembrane</keyword>
<dbReference type="Proteomes" id="UP000230821">
    <property type="component" value="Unassembled WGS sequence"/>
</dbReference>
<reference evidence="2 3" key="1">
    <citation type="submission" date="2017-10" db="EMBL/GenBank/DDBJ databases">
        <title>Novel microbial diversity and functional potential in the marine mammal oral microbiome.</title>
        <authorList>
            <person name="Dudek N.K."/>
            <person name="Sun C.L."/>
            <person name="Burstein D."/>
            <person name="Kantor R.S."/>
            <person name="Aliaga Goltsman D.S."/>
            <person name="Bik E.M."/>
            <person name="Thomas B.C."/>
            <person name="Banfield J.F."/>
            <person name="Relman D.A."/>
        </authorList>
    </citation>
    <scope>NUCLEOTIDE SEQUENCE [LARGE SCALE GENOMIC DNA]</scope>
    <source>
        <strain evidence="2">DOLJORAL78_47_16</strain>
    </source>
</reference>
<keyword evidence="1" id="KW-1133">Transmembrane helix</keyword>
<evidence type="ECO:0000256" key="1">
    <source>
        <dbReference type="SAM" id="Phobius"/>
    </source>
</evidence>
<evidence type="ECO:0000313" key="3">
    <source>
        <dbReference type="Proteomes" id="UP000230821"/>
    </source>
</evidence>
<accession>A0A2G6KLI5</accession>
<dbReference type="AlphaFoldDB" id="A0A2G6KLI5"/>
<evidence type="ECO:0008006" key="4">
    <source>
        <dbReference type="Google" id="ProtNLM"/>
    </source>
</evidence>
<protein>
    <recommendedName>
        <fullName evidence="4">CcmD family protein</fullName>
    </recommendedName>
</protein>
<dbReference type="NCBIfam" id="TIGR04391">
    <property type="entry name" value="CcmD_alt_fam"/>
    <property type="match status" value="1"/>
</dbReference>
<comment type="caution">
    <text evidence="2">The sequence shown here is derived from an EMBL/GenBank/DDBJ whole genome shotgun (WGS) entry which is preliminary data.</text>
</comment>
<organism evidence="2 3">
    <name type="scientific">candidate division KSB3 bacterium</name>
    <dbReference type="NCBI Taxonomy" id="2044937"/>
    <lineage>
        <taxon>Bacteria</taxon>
        <taxon>candidate division KSB3</taxon>
    </lineage>
</organism>